<evidence type="ECO:0000259" key="1">
    <source>
        <dbReference type="PROSITE" id="PS50006"/>
    </source>
</evidence>
<reference evidence="2" key="1">
    <citation type="submission" date="2025-08" db="UniProtKB">
        <authorList>
            <consortium name="Ensembl"/>
        </authorList>
    </citation>
    <scope>IDENTIFICATION</scope>
</reference>
<dbReference type="CDD" id="cd22672">
    <property type="entry name" value="FHA_CHFR"/>
    <property type="match status" value="1"/>
</dbReference>
<dbReference type="PANTHER" id="PTHR16079:SF4">
    <property type="entry name" value="E3 UBIQUITIN-PROTEIN LIGASE CHFR"/>
    <property type="match status" value="1"/>
</dbReference>
<dbReference type="InterPro" id="IPR008984">
    <property type="entry name" value="SMAD_FHA_dom_sf"/>
</dbReference>
<dbReference type="InterPro" id="IPR052256">
    <property type="entry name" value="E3_ubiquitin-ligase_CHFR"/>
</dbReference>
<dbReference type="PANTHER" id="PTHR16079">
    <property type="entry name" value="UBIQUITIN LIGASE PROTEIN CHFR"/>
    <property type="match status" value="1"/>
</dbReference>
<dbReference type="GO" id="GO:0004842">
    <property type="term" value="F:ubiquitin-protein transferase activity"/>
    <property type="evidence" value="ECO:0007669"/>
    <property type="project" value="TreeGrafter"/>
</dbReference>
<proteinExistence type="predicted"/>
<dbReference type="FunFam" id="2.60.200.20:FF:000022">
    <property type="entry name" value="E3 ubiquitin-protein ligase CHFR isoform X2"/>
    <property type="match status" value="1"/>
</dbReference>
<dbReference type="Proteomes" id="UP000472260">
    <property type="component" value="Unassembled WGS sequence"/>
</dbReference>
<dbReference type="GO" id="GO:0016567">
    <property type="term" value="P:protein ubiquitination"/>
    <property type="evidence" value="ECO:0007669"/>
    <property type="project" value="TreeGrafter"/>
</dbReference>
<dbReference type="Pfam" id="PF00498">
    <property type="entry name" value="FHA"/>
    <property type="match status" value="1"/>
</dbReference>
<evidence type="ECO:0000313" key="3">
    <source>
        <dbReference type="Proteomes" id="UP000472260"/>
    </source>
</evidence>
<accession>A0A671S5I8</accession>
<protein>
    <recommendedName>
        <fullName evidence="1">FHA domain-containing protein</fullName>
    </recommendedName>
</protein>
<evidence type="ECO:0000313" key="2">
    <source>
        <dbReference type="Ensembl" id="ENSSANP00000090908.1"/>
    </source>
</evidence>
<dbReference type="Ensembl" id="ENSSANT00000096578.1">
    <property type="protein sequence ID" value="ENSSANP00000090908.1"/>
    <property type="gene ID" value="ENSSANG00000044950.1"/>
</dbReference>
<name>A0A671S5I8_9TELE</name>
<dbReference type="SUPFAM" id="SSF49879">
    <property type="entry name" value="SMAD/FHA domain"/>
    <property type="match status" value="1"/>
</dbReference>
<organism evidence="2 3">
    <name type="scientific">Sinocyclocheilus anshuiensis</name>
    <dbReference type="NCBI Taxonomy" id="1608454"/>
    <lineage>
        <taxon>Eukaryota</taxon>
        <taxon>Metazoa</taxon>
        <taxon>Chordata</taxon>
        <taxon>Craniata</taxon>
        <taxon>Vertebrata</taxon>
        <taxon>Euteleostomi</taxon>
        <taxon>Actinopterygii</taxon>
        <taxon>Neopterygii</taxon>
        <taxon>Teleostei</taxon>
        <taxon>Ostariophysi</taxon>
        <taxon>Cypriniformes</taxon>
        <taxon>Cyprinidae</taxon>
        <taxon>Cyprininae</taxon>
        <taxon>Sinocyclocheilus</taxon>
    </lineage>
</organism>
<feature type="domain" description="FHA" evidence="1">
    <location>
        <begin position="31"/>
        <end position="82"/>
    </location>
</feature>
<dbReference type="PROSITE" id="PS50006">
    <property type="entry name" value="FHA_DOMAIN"/>
    <property type="match status" value="1"/>
</dbReference>
<dbReference type="Gene3D" id="2.60.200.20">
    <property type="match status" value="1"/>
</dbReference>
<sequence>MAHQGSGQAWGKLVKFDASPCSEILLINRECTVGRKKDCDLSFPANKLVSGNHCKITQDQNSGKVWLEDMSTNGTVVNMSKVVKKQMHLLQNGDVIHFVYRKNEPVQSEFSHLLSIFCFGSIVASKQMMQVSHITHLFLVLQTFLTFIRPSGHRKVPHRMLKVNTY</sequence>
<dbReference type="SMART" id="SM00240">
    <property type="entry name" value="FHA"/>
    <property type="match status" value="1"/>
</dbReference>
<dbReference type="AlphaFoldDB" id="A0A671S5I8"/>
<reference evidence="2" key="2">
    <citation type="submission" date="2025-09" db="UniProtKB">
        <authorList>
            <consortium name="Ensembl"/>
        </authorList>
    </citation>
    <scope>IDENTIFICATION</scope>
</reference>
<dbReference type="InterPro" id="IPR000253">
    <property type="entry name" value="FHA_dom"/>
</dbReference>
<keyword evidence="3" id="KW-1185">Reference proteome</keyword>
<dbReference type="GO" id="GO:0006511">
    <property type="term" value="P:ubiquitin-dependent protein catabolic process"/>
    <property type="evidence" value="ECO:0007669"/>
    <property type="project" value="TreeGrafter"/>
</dbReference>
<dbReference type="GO" id="GO:0005634">
    <property type="term" value="C:nucleus"/>
    <property type="evidence" value="ECO:0007669"/>
    <property type="project" value="TreeGrafter"/>
</dbReference>